<evidence type="ECO:0000313" key="3">
    <source>
        <dbReference type="Proteomes" id="UP000006772"/>
    </source>
</evidence>
<dbReference type="InterPro" id="IPR023346">
    <property type="entry name" value="Lysozyme-like_dom_sf"/>
</dbReference>
<sequence length="188" mass="21250">MEINKCCIKYGLNTRLRMAHFFGQGAVESMSLNRMLEEHDGSDYEGRTDIGNVSPGDGKKFRGRGIKQITGRFNYGEYWAFRGWLKKGIDFDPGWETPATKETPSKPPKRPPLIDNPDRILENVYNCVDGGVWYSVLFRSSTAAAMDRDDVRAVTHAVNGGKDTPLWEKNSALGDRINHTQRIKKVLL</sequence>
<dbReference type="Proteomes" id="UP000006772">
    <property type="component" value="Unassembled WGS sequence"/>
</dbReference>
<evidence type="ECO:0000313" key="2">
    <source>
        <dbReference type="EMBL" id="EOA05679.1"/>
    </source>
</evidence>
<dbReference type="Gene3D" id="1.10.530.10">
    <property type="match status" value="1"/>
</dbReference>
<reference evidence="2 3" key="1">
    <citation type="journal article" date="2013" name="Front. Microbiol.">
        <title>The genome of the endophytic bacterium H. frisingense GSF30(T) identifies diverse strategies in the Herbaspirillum genus to interact with plants.</title>
        <authorList>
            <person name="Straub D."/>
            <person name="Rothballer M."/>
            <person name="Hartmann A."/>
            <person name="Ludewig U."/>
        </authorList>
    </citation>
    <scope>NUCLEOTIDE SEQUENCE [LARGE SCALE GENOMIC DNA]</scope>
    <source>
        <strain evidence="2 3">GSF30</strain>
    </source>
</reference>
<dbReference type="AlphaFoldDB" id="A0AAI9N4U6"/>
<gene>
    <name evidence="2" type="ORF">HFRIS_006288</name>
</gene>
<proteinExistence type="predicted"/>
<evidence type="ECO:0000256" key="1">
    <source>
        <dbReference type="SAM" id="MobiDB-lite"/>
    </source>
</evidence>
<accession>A0AAI9N4U6</accession>
<feature type="region of interest" description="Disordered" evidence="1">
    <location>
        <begin position="95"/>
        <end position="115"/>
    </location>
</feature>
<comment type="caution">
    <text evidence="2">The sequence shown here is derived from an EMBL/GenBank/DDBJ whole genome shotgun (WGS) entry which is preliminary data.</text>
</comment>
<name>A0AAI9N4U6_9BURK</name>
<organism evidence="2 3">
    <name type="scientific">Herbaspirillum frisingense GSF30</name>
    <dbReference type="NCBI Taxonomy" id="864073"/>
    <lineage>
        <taxon>Bacteria</taxon>
        <taxon>Pseudomonadati</taxon>
        <taxon>Pseudomonadota</taxon>
        <taxon>Betaproteobacteria</taxon>
        <taxon>Burkholderiales</taxon>
        <taxon>Oxalobacteraceae</taxon>
        <taxon>Herbaspirillum</taxon>
    </lineage>
</organism>
<dbReference type="SUPFAM" id="SSF53955">
    <property type="entry name" value="Lysozyme-like"/>
    <property type="match status" value="1"/>
</dbReference>
<dbReference type="EMBL" id="AEEC02000006">
    <property type="protein sequence ID" value="EOA05679.1"/>
    <property type="molecule type" value="Genomic_DNA"/>
</dbReference>
<protein>
    <submittedName>
        <fullName evidence="2">Peptidase M23B</fullName>
    </submittedName>
</protein>